<organism evidence="1 2">
    <name type="scientific">Obesumbacterium proteus ATCC 12841</name>
    <dbReference type="NCBI Taxonomy" id="1354268"/>
    <lineage>
        <taxon>Bacteria</taxon>
        <taxon>Pseudomonadati</taxon>
        <taxon>Pseudomonadota</taxon>
        <taxon>Gammaproteobacteria</taxon>
        <taxon>Enterobacterales</taxon>
        <taxon>Hafniaceae</taxon>
        <taxon>Obesumbacterium</taxon>
    </lineage>
</organism>
<reference evidence="1 2" key="1">
    <citation type="submission" date="2016-04" db="EMBL/GenBank/DDBJ databases">
        <title>ATOL: Assembling a taxonomically balanced genome-scale reconstruction of the evolutionary history of the Enterobacteriaceae.</title>
        <authorList>
            <person name="Plunkett G.III."/>
            <person name="Neeno-Eckwall E.C."/>
            <person name="Glasner J.D."/>
            <person name="Perna N.T."/>
        </authorList>
    </citation>
    <scope>NUCLEOTIDE SEQUENCE [LARGE SCALE GENOMIC DNA]</scope>
    <source>
        <strain evidence="1 2">ATCC 12841</strain>
    </source>
</reference>
<accession>A0AA91EE69</accession>
<evidence type="ECO:0000313" key="1">
    <source>
        <dbReference type="EMBL" id="OAT59084.1"/>
    </source>
</evidence>
<dbReference type="AlphaFoldDB" id="A0AA91EE69"/>
<dbReference type="Proteomes" id="UP000078431">
    <property type="component" value="Unassembled WGS sequence"/>
</dbReference>
<dbReference type="EMBL" id="LXEX01000031">
    <property type="protein sequence ID" value="OAT59084.1"/>
    <property type="molecule type" value="Genomic_DNA"/>
</dbReference>
<sequence length="95" mass="10800">MQLNIEVEKKRIERECLRLDKCFSDFTRLKNAIDELISNAETDALASKKLAQLGELLPEGIQGMERNARQDMKKLSAALKKVQSQLKHSISNSDK</sequence>
<dbReference type="RefSeq" id="WP_061552979.1">
    <property type="nucleotide sequence ID" value="NZ_LXEX01000031.1"/>
</dbReference>
<evidence type="ECO:0000313" key="2">
    <source>
        <dbReference type="Proteomes" id="UP000078431"/>
    </source>
</evidence>
<proteinExistence type="predicted"/>
<keyword evidence="2" id="KW-1185">Reference proteome</keyword>
<comment type="caution">
    <text evidence="1">The sequence shown here is derived from an EMBL/GenBank/DDBJ whole genome shotgun (WGS) entry which is preliminary data.</text>
</comment>
<name>A0AA91EE69_9GAMM</name>
<gene>
    <name evidence="1" type="ORF">M993_02387</name>
</gene>
<protein>
    <submittedName>
        <fullName evidence="1">Uncharacterized protein</fullName>
    </submittedName>
</protein>